<proteinExistence type="predicted"/>
<dbReference type="CDD" id="cd00116">
    <property type="entry name" value="LRR_RI"/>
    <property type="match status" value="1"/>
</dbReference>
<dbReference type="Gene3D" id="3.80.10.10">
    <property type="entry name" value="Ribonuclease Inhibitor"/>
    <property type="match status" value="1"/>
</dbReference>
<name>A0ABZ2AKJ4_9TREE</name>
<dbReference type="PANTHER" id="PTHR24113">
    <property type="entry name" value="RAN GTPASE-ACTIVATING PROTEIN 1"/>
    <property type="match status" value="1"/>
</dbReference>
<dbReference type="SMART" id="SM00368">
    <property type="entry name" value="LRR_RI"/>
    <property type="match status" value="7"/>
</dbReference>
<feature type="region of interest" description="Disordered" evidence="4">
    <location>
        <begin position="334"/>
        <end position="411"/>
    </location>
</feature>
<keyword evidence="2" id="KW-0433">Leucine-rich repeat</keyword>
<reference evidence="5 6" key="1">
    <citation type="submission" date="2024-01" db="EMBL/GenBank/DDBJ databases">
        <title>Comparative genomics of Cryptococcus and Kwoniella reveals pathogenesis evolution and contrasting modes of karyotype evolution via chromosome fusion or intercentromeric recombination.</title>
        <authorList>
            <person name="Coelho M.A."/>
            <person name="David-Palma M."/>
            <person name="Shea T."/>
            <person name="Bowers K."/>
            <person name="McGinley-Smith S."/>
            <person name="Mohammad A.W."/>
            <person name="Gnirke A."/>
            <person name="Yurkov A.M."/>
            <person name="Nowrousian M."/>
            <person name="Sun S."/>
            <person name="Cuomo C.A."/>
            <person name="Heitman J."/>
        </authorList>
    </citation>
    <scope>NUCLEOTIDE SEQUENCE [LARGE SCALE GENOMIC DNA]</scope>
    <source>
        <strain evidence="5 6">7685027</strain>
    </source>
</reference>
<evidence type="ECO:0000256" key="2">
    <source>
        <dbReference type="ARBA" id="ARBA00022614"/>
    </source>
</evidence>
<dbReference type="PANTHER" id="PTHR24113:SF12">
    <property type="entry name" value="RAN GTPASE-ACTIVATING PROTEIN 1"/>
    <property type="match status" value="1"/>
</dbReference>
<dbReference type="GeneID" id="89987115"/>
<dbReference type="Pfam" id="PF13516">
    <property type="entry name" value="LRR_6"/>
    <property type="match status" value="1"/>
</dbReference>
<gene>
    <name evidence="5" type="ORF">IAS62_000339</name>
</gene>
<evidence type="ECO:0000256" key="3">
    <source>
        <dbReference type="ARBA" id="ARBA00022737"/>
    </source>
</evidence>
<dbReference type="InterPro" id="IPR001611">
    <property type="entry name" value="Leu-rich_rpt"/>
</dbReference>
<feature type="compositionally biased region" description="Acidic residues" evidence="4">
    <location>
        <begin position="336"/>
        <end position="376"/>
    </location>
</feature>
<evidence type="ECO:0008006" key="7">
    <source>
        <dbReference type="Google" id="ProtNLM"/>
    </source>
</evidence>
<organism evidence="5 6">
    <name type="scientific">Cryptococcus decagattii</name>
    <dbReference type="NCBI Taxonomy" id="1859122"/>
    <lineage>
        <taxon>Eukaryota</taxon>
        <taxon>Fungi</taxon>
        <taxon>Dikarya</taxon>
        <taxon>Basidiomycota</taxon>
        <taxon>Agaricomycotina</taxon>
        <taxon>Tremellomycetes</taxon>
        <taxon>Tremellales</taxon>
        <taxon>Cryptococcaceae</taxon>
        <taxon>Cryptococcus</taxon>
        <taxon>Cryptococcus gattii species complex</taxon>
    </lineage>
</organism>
<evidence type="ECO:0000256" key="1">
    <source>
        <dbReference type="ARBA" id="ARBA00022468"/>
    </source>
</evidence>
<accession>A0ABZ2AKJ4</accession>
<dbReference type="InterPro" id="IPR027038">
    <property type="entry name" value="RanGap"/>
</dbReference>
<dbReference type="SUPFAM" id="SSF52047">
    <property type="entry name" value="RNI-like"/>
    <property type="match status" value="1"/>
</dbReference>
<dbReference type="EMBL" id="CP143806">
    <property type="protein sequence ID" value="WVO19063.1"/>
    <property type="molecule type" value="Genomic_DNA"/>
</dbReference>
<evidence type="ECO:0000313" key="5">
    <source>
        <dbReference type="EMBL" id="WVO19063.1"/>
    </source>
</evidence>
<protein>
    <recommendedName>
        <fullName evidence="7">Ran GTPase-activating protein 1</fullName>
    </recommendedName>
</protein>
<dbReference type="InterPro" id="IPR032675">
    <property type="entry name" value="LRR_dom_sf"/>
</dbReference>
<keyword evidence="6" id="KW-1185">Reference proteome</keyword>
<dbReference type="Proteomes" id="UP001432216">
    <property type="component" value="Chromosome 1"/>
</dbReference>
<evidence type="ECO:0000256" key="4">
    <source>
        <dbReference type="SAM" id="MobiDB-lite"/>
    </source>
</evidence>
<keyword evidence="3" id="KW-0677">Repeat</keyword>
<dbReference type="RefSeq" id="XP_064718303.1">
    <property type="nucleotide sequence ID" value="XM_064862231.1"/>
</dbReference>
<sequence>MSKVFSILSKNLKANTKAELEPYISQLEEMEDVEEVHFGGNSLGIEACEAIANVLKKKTNLKVVDLADIFTGRLISEIPQALSALCNALSEHASLIELDLSDNAFGGRCVDALVPFLQSNTHFQIFKLNNNGLGPWGGSVIAKALLDNAAKCEKEGKESSLRVIVCGRNRLENGSAPDWAEAFGKHRNLKEVKMPQNGIRMEGIQALAEGLSNCRELEHLDLQDNTATKTGTRAIVKHLCSWPNLKHLNLSDCLLGSAGSIALATSLSLGSNPKLESLKLQYDEMDKRAVELLSVAISQHLKELTVLELNGNRFYEDDDCVEELKKALELWGHEEALDELDDMEEPESEEEESEEEEEQKEEEQEEEEKETCEPDDGVDKGASGEDNLPPASEKQTDELADMLAGVHVGKQ</sequence>
<keyword evidence="1" id="KW-0343">GTPase activation</keyword>
<evidence type="ECO:0000313" key="6">
    <source>
        <dbReference type="Proteomes" id="UP001432216"/>
    </source>
</evidence>